<dbReference type="NCBIfam" id="TIGR01608">
    <property type="entry name" value="citD"/>
    <property type="match status" value="1"/>
</dbReference>
<proteinExistence type="inferred from homology"/>
<comment type="similarity">
    <text evidence="4">Belongs to the CitD family.</text>
</comment>
<evidence type="ECO:0000256" key="1">
    <source>
        <dbReference type="ARBA" id="ARBA00004496"/>
    </source>
</evidence>
<keyword evidence="3 4" id="KW-0597">Phosphoprotein</keyword>
<keyword evidence="2 4" id="KW-0963">Cytoplasm</keyword>
<evidence type="ECO:0000313" key="6">
    <source>
        <dbReference type="EMBL" id="SFO02158.1"/>
    </source>
</evidence>
<name>A0A1I5DSH2_9NEIS</name>
<dbReference type="AlphaFoldDB" id="A0A1I5DSH2"/>
<keyword evidence="7" id="KW-1185">Reference proteome</keyword>
<evidence type="ECO:0000256" key="5">
    <source>
        <dbReference type="PIRSR" id="PIRSR002736-50"/>
    </source>
</evidence>
<keyword evidence="6" id="KW-0456">Lyase</keyword>
<comment type="subunit">
    <text evidence="4">Oligomer with a subunit composition of (alpha,beta,gamma)6.</text>
</comment>
<dbReference type="HAMAP" id="MF_00805">
    <property type="entry name" value="CitD"/>
    <property type="match status" value="1"/>
</dbReference>
<reference evidence="7" key="1">
    <citation type="submission" date="2016-10" db="EMBL/GenBank/DDBJ databases">
        <authorList>
            <person name="Varghese N."/>
            <person name="Submissions S."/>
        </authorList>
    </citation>
    <scope>NUCLEOTIDE SEQUENCE [LARGE SCALE GENOMIC DNA]</scope>
    <source>
        <strain evidence="7">DSM 6150</strain>
    </source>
</reference>
<dbReference type="NCBIfam" id="NF009726">
    <property type="entry name" value="PRK13253.1"/>
    <property type="match status" value="1"/>
</dbReference>
<feature type="modified residue" description="O-(phosphoribosyl dephospho-coenzyme A)serine" evidence="4 5">
    <location>
        <position position="14"/>
    </location>
</feature>
<dbReference type="InterPro" id="IPR006495">
    <property type="entry name" value="CitD"/>
</dbReference>
<dbReference type="GO" id="GO:0005737">
    <property type="term" value="C:cytoplasm"/>
    <property type="evidence" value="ECO:0007669"/>
    <property type="project" value="UniProtKB-SubCell"/>
</dbReference>
<dbReference type="GO" id="GO:0016829">
    <property type="term" value="F:lyase activity"/>
    <property type="evidence" value="ECO:0007669"/>
    <property type="project" value="UniProtKB-KW"/>
</dbReference>
<protein>
    <recommendedName>
        <fullName evidence="4">Citrate lyase acyl carrier protein</fullName>
    </recommendedName>
    <alternativeName>
        <fullName evidence="4">Citrate lyase gamma chain</fullName>
    </alternativeName>
</protein>
<evidence type="ECO:0000256" key="2">
    <source>
        <dbReference type="ARBA" id="ARBA00022490"/>
    </source>
</evidence>
<dbReference type="RefSeq" id="WP_091198070.1">
    <property type="nucleotide sequence ID" value="NZ_FOVE01000028.1"/>
</dbReference>
<dbReference type="Pfam" id="PF06857">
    <property type="entry name" value="ACP"/>
    <property type="match status" value="1"/>
</dbReference>
<dbReference type="PIRSF" id="PIRSF002736">
    <property type="entry name" value="Citrt_lyas_gamma"/>
    <property type="match status" value="1"/>
</dbReference>
<dbReference type="EMBL" id="FOVE01000028">
    <property type="protein sequence ID" value="SFO02158.1"/>
    <property type="molecule type" value="Genomic_DNA"/>
</dbReference>
<evidence type="ECO:0000313" key="7">
    <source>
        <dbReference type="Proteomes" id="UP000242869"/>
    </source>
</evidence>
<gene>
    <name evidence="4" type="primary">citD</name>
    <name evidence="6" type="ORF">SAMN05660284_02732</name>
</gene>
<comment type="function">
    <text evidence="4">Covalent carrier of the coenzyme of citrate lyase.</text>
</comment>
<evidence type="ECO:0000256" key="4">
    <source>
        <dbReference type="HAMAP-Rule" id="MF_00805"/>
    </source>
</evidence>
<sequence>MKIVKEALAGTLESSDLLVKVAPSPTDTLEVMVQSEVIRQFGEQINKVVRETLEKMGVTAGQILVDDKGALDCAIRARLQAAVLRGADCNKIEWSRLS</sequence>
<accession>A0A1I5DSH2</accession>
<dbReference type="OrthoDB" id="9798736at2"/>
<organism evidence="6 7">
    <name type="scientific">Formivibrio citricus</name>
    <dbReference type="NCBI Taxonomy" id="83765"/>
    <lineage>
        <taxon>Bacteria</taxon>
        <taxon>Pseudomonadati</taxon>
        <taxon>Pseudomonadota</taxon>
        <taxon>Betaproteobacteria</taxon>
        <taxon>Neisseriales</taxon>
        <taxon>Chitinibacteraceae</taxon>
        <taxon>Formivibrio</taxon>
    </lineage>
</organism>
<comment type="subcellular location">
    <subcellularLocation>
        <location evidence="1 4">Cytoplasm</location>
    </subcellularLocation>
</comment>
<dbReference type="Proteomes" id="UP000242869">
    <property type="component" value="Unassembled WGS sequence"/>
</dbReference>
<evidence type="ECO:0000256" key="3">
    <source>
        <dbReference type="ARBA" id="ARBA00022553"/>
    </source>
</evidence>
<dbReference type="STRING" id="83765.SAMN05660284_02732"/>
<dbReference type="InterPro" id="IPR023439">
    <property type="entry name" value="Mal_deCO2ase/Cit_lyase_ACP"/>
</dbReference>